<dbReference type="PANTHER" id="PTHR35038:SF8">
    <property type="entry name" value="C-TYPE POLYHEME CYTOCHROME OMCC"/>
    <property type="match status" value="1"/>
</dbReference>
<evidence type="ECO:0000313" key="3">
    <source>
        <dbReference type="EMBL" id="MFD0987901.1"/>
    </source>
</evidence>
<reference evidence="4" key="1">
    <citation type="journal article" date="2019" name="Int. J. Syst. Evol. Microbiol.">
        <title>The Global Catalogue of Microorganisms (GCM) 10K type strain sequencing project: providing services to taxonomists for standard genome sequencing and annotation.</title>
        <authorList>
            <consortium name="The Broad Institute Genomics Platform"/>
            <consortium name="The Broad Institute Genome Sequencing Center for Infectious Disease"/>
            <person name="Wu L."/>
            <person name="Ma J."/>
        </authorList>
    </citation>
    <scope>NUCLEOTIDE SEQUENCE [LARGE SCALE GENOMIC DNA]</scope>
    <source>
        <strain evidence="4">CCUG 61697</strain>
    </source>
</reference>
<dbReference type="SUPFAM" id="SSF48695">
    <property type="entry name" value="Multiheme cytochromes"/>
    <property type="match status" value="1"/>
</dbReference>
<sequence length="1002" mass="112814">MDGETDECAPRRSAKKPSLFRWIWPSALLAVPLAFAAYAVPLASTPAPSSAQLPAYCADAKQPDLPLPSQTEPETYQRKLFTFLNDRAYEKLGWCVDKSMDDNLVRDTGPYVNNVYFGTHPAVRVYYSPKMMQWLLGDRDGPPEDGAFIVKEMFEPPAARYEGMDETQVVEKLKSWTIMVRDSAGAHDGWYWSNPRKGESSPHAHEYPFKYRESGFGQYCLRCHASAADYGTFSSLRNIKGFPGDPLRFRVDDSWRDHHASAKPWQPHMEAEEETEEIDDTEVEPAYRHLPDPSDKDAIAEHHPGFEPATPDPAFLKAYPQVEDPGFEDVQRFPSETHDRVVAHPGSDGPGFVSSDQCMGCHGGINGNQGTAAGPVMFFQTGPKYGEGYNVSPYGEWRWSPMGLAGRDPIFHAQLDSEIAMLTEEFGKDGEAPEEHIAHLQNLCFSCHGAMGQRQLKEDAPKHGLDPLFKRDYLFLTSKDTDNPYSKYGALARDGISCGTCHRAKRSEVVEGMSELKSYLTHNTTGRFETGAPDEIYGPFKDDEIVTLPMKNALGITPKHDGYIQSSRLCGSCHHVTLPNVDMPLDKHRADDLDVGVPAEMFKDFKHSIEQATYLEWLNSGYQNEYPSANPTPEKAQSCQGCHMPSHFKSADGTVDVPQIKTRIAAIQDETYPEAEHMPPVEEIRVRFREEGFKRHRLQGLNGILMEIFRQNNDVLGVRTKDYMTGADGLKLALEEVAAQARERTADLDVTTRLGEDGKLIAEVEVVNKTGHRFPTGVGLRRAFLELLVIDGSEGRERVIWGSGRTNAVGVLVDENGEVLPTEFFEEDETGAPRYQHHHEVIDSQDQVQVYEELLQNAAGDFTTSFVHRADHVKDNRLLPFGWQEKGPLPEQYSELKDFIHATHPGKDAVRDEDYRSGKGLDRVRYEIELPEGVDADDLTVRATLYYQSVPPHWLKERFETAPDMPATKRLYYMASRLKLDGTPMENWKFKLRSKEAKVSKD</sequence>
<keyword evidence="4" id="KW-1185">Reference proteome</keyword>
<dbReference type="Gene3D" id="1.10.1130.10">
    <property type="entry name" value="Flavocytochrome C3, Chain A"/>
    <property type="match status" value="1"/>
</dbReference>
<dbReference type="Proteomes" id="UP001597102">
    <property type="component" value="Unassembled WGS sequence"/>
</dbReference>
<comment type="caution">
    <text evidence="3">The sequence shown here is derived from an EMBL/GenBank/DDBJ whole genome shotgun (WGS) entry which is preliminary data.</text>
</comment>
<organism evidence="3 4">
    <name type="scientific">Methyloligella solikamskensis</name>
    <dbReference type="NCBI Taxonomy" id="1177756"/>
    <lineage>
        <taxon>Bacteria</taxon>
        <taxon>Pseudomonadati</taxon>
        <taxon>Pseudomonadota</taxon>
        <taxon>Alphaproteobacteria</taxon>
        <taxon>Hyphomicrobiales</taxon>
        <taxon>Hyphomicrobiaceae</taxon>
        <taxon>Methyloligella</taxon>
    </lineage>
</organism>
<dbReference type="RefSeq" id="WP_379090312.1">
    <property type="nucleotide sequence ID" value="NZ_JBHTJO010000001.1"/>
</dbReference>
<evidence type="ECO:0000313" key="4">
    <source>
        <dbReference type="Proteomes" id="UP001597102"/>
    </source>
</evidence>
<feature type="transmembrane region" description="Helical" evidence="2">
    <location>
        <begin position="19"/>
        <end position="40"/>
    </location>
</feature>
<gene>
    <name evidence="3" type="ORF">ACFQ2F_12415</name>
</gene>
<keyword evidence="1" id="KW-0732">Signal</keyword>
<dbReference type="PANTHER" id="PTHR35038">
    <property type="entry name" value="DISSIMILATORY SULFITE REDUCTASE SIRA"/>
    <property type="match status" value="1"/>
</dbReference>
<evidence type="ECO:0000256" key="2">
    <source>
        <dbReference type="SAM" id="Phobius"/>
    </source>
</evidence>
<name>A0ABW3JCD2_9HYPH</name>
<dbReference type="EMBL" id="JBHTJO010000001">
    <property type="protein sequence ID" value="MFD0987901.1"/>
    <property type="molecule type" value="Genomic_DNA"/>
</dbReference>
<keyword evidence="2" id="KW-0812">Transmembrane</keyword>
<evidence type="ECO:0000256" key="1">
    <source>
        <dbReference type="ARBA" id="ARBA00022729"/>
    </source>
</evidence>
<protein>
    <recommendedName>
        <fullName evidence="5">Cytochrome P460 domain-containing protein</fullName>
    </recommendedName>
</protein>
<dbReference type="InterPro" id="IPR051829">
    <property type="entry name" value="Multiheme_Cytochr_ET"/>
</dbReference>
<keyword evidence="2" id="KW-0472">Membrane</keyword>
<dbReference type="Gene3D" id="3.50.70.20">
    <property type="entry name" value="Cytochrome P460"/>
    <property type="match status" value="1"/>
</dbReference>
<proteinExistence type="predicted"/>
<dbReference type="InterPro" id="IPR038142">
    <property type="entry name" value="Cytochrome_P460_sp"/>
</dbReference>
<evidence type="ECO:0008006" key="5">
    <source>
        <dbReference type="Google" id="ProtNLM"/>
    </source>
</evidence>
<keyword evidence="2" id="KW-1133">Transmembrane helix</keyword>
<accession>A0ABW3JCD2</accession>
<dbReference type="InterPro" id="IPR036280">
    <property type="entry name" value="Multihaem_cyt_sf"/>
</dbReference>